<dbReference type="Pfam" id="PF02635">
    <property type="entry name" value="DsrE"/>
    <property type="match status" value="1"/>
</dbReference>
<organism evidence="1 2">
    <name type="scientific">Calderihabitans maritimus</name>
    <dbReference type="NCBI Taxonomy" id="1246530"/>
    <lineage>
        <taxon>Bacteria</taxon>
        <taxon>Bacillati</taxon>
        <taxon>Bacillota</taxon>
        <taxon>Clostridia</taxon>
        <taxon>Neomoorellales</taxon>
        <taxon>Calderihabitantaceae</taxon>
        <taxon>Calderihabitans</taxon>
    </lineage>
</organism>
<reference evidence="2" key="1">
    <citation type="journal article" date="2017" name="Appl. Environ. Microbiol.">
        <title>Genomic Analysis of Calderihabitans maritimus KKC1, a Thermophilic, Hydrogenogenic, Carboxydotrophic Bacterium Isolated from Marine Sediment.</title>
        <authorList>
            <person name="Omae K."/>
            <person name="Yoneda Y."/>
            <person name="Fukuyama Y."/>
            <person name="Yoshida T."/>
            <person name="Sako Y."/>
        </authorList>
    </citation>
    <scope>NUCLEOTIDE SEQUENCE [LARGE SCALE GENOMIC DNA]</scope>
    <source>
        <strain evidence="2">KKC1</strain>
    </source>
</reference>
<proteinExistence type="predicted"/>
<keyword evidence="2" id="KW-1185">Reference proteome</keyword>
<comment type="caution">
    <text evidence="1">The sequence shown here is derived from an EMBL/GenBank/DDBJ whole genome shotgun (WGS) entry which is preliminary data.</text>
</comment>
<dbReference type="InterPro" id="IPR003787">
    <property type="entry name" value="Sulphur_relay_DsrE/F-like"/>
</dbReference>
<name>A0A1Z5HQG7_9FIRM</name>
<dbReference type="RefSeq" id="WP_088553251.1">
    <property type="nucleotide sequence ID" value="NZ_BDGJ01000032.1"/>
</dbReference>
<dbReference type="SUPFAM" id="SSF75169">
    <property type="entry name" value="DsrEFH-like"/>
    <property type="match status" value="1"/>
</dbReference>
<dbReference type="Proteomes" id="UP000197032">
    <property type="component" value="Unassembled WGS sequence"/>
</dbReference>
<dbReference type="OrthoDB" id="6412948at2"/>
<dbReference type="AlphaFoldDB" id="A0A1Z5HQG7"/>
<evidence type="ECO:0000313" key="2">
    <source>
        <dbReference type="Proteomes" id="UP000197032"/>
    </source>
</evidence>
<dbReference type="PANTHER" id="PTHR37691:SF1">
    <property type="entry name" value="BLR3518 PROTEIN"/>
    <property type="match status" value="1"/>
</dbReference>
<protein>
    <submittedName>
        <fullName evidence="1">Uncharacterized protein</fullName>
    </submittedName>
</protein>
<dbReference type="EMBL" id="BDGJ01000032">
    <property type="protein sequence ID" value="GAW91772.1"/>
    <property type="molecule type" value="Genomic_DNA"/>
</dbReference>
<dbReference type="Gene3D" id="3.40.1260.10">
    <property type="entry name" value="DsrEFH-like"/>
    <property type="match status" value="1"/>
</dbReference>
<dbReference type="InterPro" id="IPR027396">
    <property type="entry name" value="DsrEFH-like"/>
</dbReference>
<sequence>MNRLKVLFHVNESNRWQVVFGNINNFINDIGPQNADIEVLANGEAVSIFGNKCSQVGDVSQGPSCGTVEGAPVNQLKKLSEMGVKFVVCRNALKAESIDEDSLPAFVVVVPAGITEIAKKQAEGYAYIKP</sequence>
<dbReference type="PANTHER" id="PTHR37691">
    <property type="entry name" value="BLR3518 PROTEIN"/>
    <property type="match status" value="1"/>
</dbReference>
<evidence type="ECO:0000313" key="1">
    <source>
        <dbReference type="EMBL" id="GAW91772.1"/>
    </source>
</evidence>
<accession>A0A1Z5HQG7</accession>
<gene>
    <name evidence="1" type="ORF">KKC1_09320</name>
</gene>